<dbReference type="GO" id="GO:0055129">
    <property type="term" value="P:L-proline biosynthetic process"/>
    <property type="evidence" value="ECO:0007669"/>
    <property type="project" value="UniProtKB-UniRule"/>
</dbReference>
<dbReference type="InterPro" id="IPR029036">
    <property type="entry name" value="P5CR_dimer"/>
</dbReference>
<comment type="pathway">
    <text evidence="4">Amino-acid biosynthesis; L-proline biosynthesis; L-proline from L-glutamate 5-semialdehyde: step 1/1.</text>
</comment>
<dbReference type="SUPFAM" id="SSF51735">
    <property type="entry name" value="NAD(P)-binding Rossmann-fold domains"/>
    <property type="match status" value="1"/>
</dbReference>
<comment type="similarity">
    <text evidence="1 4">Belongs to the pyrroline-5-carboxylate reductase family.</text>
</comment>
<evidence type="ECO:0000256" key="5">
    <source>
        <dbReference type="NCBIfam" id="TIGR00112"/>
    </source>
</evidence>
<comment type="catalytic activity">
    <reaction evidence="4">
        <text>L-proline + NAD(+) = (S)-1-pyrroline-5-carboxylate + NADH + 2 H(+)</text>
        <dbReference type="Rhea" id="RHEA:14105"/>
        <dbReference type="ChEBI" id="CHEBI:15378"/>
        <dbReference type="ChEBI" id="CHEBI:17388"/>
        <dbReference type="ChEBI" id="CHEBI:57540"/>
        <dbReference type="ChEBI" id="CHEBI:57945"/>
        <dbReference type="ChEBI" id="CHEBI:60039"/>
        <dbReference type="EC" id="1.5.1.2"/>
    </reaction>
</comment>
<dbReference type="Gene3D" id="3.40.50.720">
    <property type="entry name" value="NAD(P)-binding Rossmann-like Domain"/>
    <property type="match status" value="1"/>
</dbReference>
<dbReference type="AlphaFoldDB" id="T2GE45"/>
<evidence type="ECO:0000256" key="3">
    <source>
        <dbReference type="ARBA" id="ARBA00023002"/>
    </source>
</evidence>
<evidence type="ECO:0000313" key="10">
    <source>
        <dbReference type="Proteomes" id="UP000016587"/>
    </source>
</evidence>
<dbReference type="PATRIC" id="fig|1121448.10.peg.2683"/>
<proteinExistence type="inferred from homology"/>
<protein>
    <recommendedName>
        <fullName evidence="4 5">Pyrroline-5-carboxylate reductase</fullName>
        <shortName evidence="4">P5C reductase</shortName>
        <shortName evidence="4">P5CR</shortName>
        <ecNumber evidence="4 5">1.5.1.2</ecNumber>
    </recommendedName>
    <alternativeName>
        <fullName evidence="4">PCA reductase</fullName>
    </alternativeName>
</protein>
<dbReference type="Gene3D" id="1.10.3730.10">
    <property type="entry name" value="ProC C-terminal domain-like"/>
    <property type="match status" value="1"/>
</dbReference>
<gene>
    <name evidence="4" type="primary">proC</name>
    <name evidence="9" type="ORF">DGI_2723</name>
</gene>
<feature type="domain" description="Pyrroline-5-carboxylate reductase catalytic N-terminal" evidence="7">
    <location>
        <begin position="5"/>
        <end position="96"/>
    </location>
</feature>
<dbReference type="HAMAP" id="MF_01925">
    <property type="entry name" value="P5C_reductase"/>
    <property type="match status" value="1"/>
</dbReference>
<keyword evidence="4" id="KW-0028">Amino-acid biosynthesis</keyword>
<dbReference type="Pfam" id="PF14748">
    <property type="entry name" value="P5CR_dimer"/>
    <property type="match status" value="1"/>
</dbReference>
<comment type="subcellular location">
    <subcellularLocation>
        <location evidence="4">Cytoplasm</location>
    </subcellularLocation>
</comment>
<evidence type="ECO:0000256" key="6">
    <source>
        <dbReference type="PIRSR" id="PIRSR000193-1"/>
    </source>
</evidence>
<reference evidence="9 10" key="1">
    <citation type="journal article" date="2013" name="J. Bacteriol.">
        <title>Roles of HynAB and Ech, the only two hydrogenases found in the model sulfate reducer Desulfovibrio gigas.</title>
        <authorList>
            <person name="Morais-Silva F.O."/>
            <person name="Santos C.I."/>
            <person name="Rodrigues R."/>
            <person name="Pereira I.A."/>
            <person name="Rodrigues-Pousada C."/>
        </authorList>
    </citation>
    <scope>NUCLEOTIDE SEQUENCE [LARGE SCALE GENOMIC DNA]</scope>
    <source>
        <strain evidence="10">ATCC 19364 / DSM 1382 / NCIMB 9332 / VKM B-1759</strain>
    </source>
</reference>
<dbReference type="EMBL" id="CP006585">
    <property type="protein sequence ID" value="AGW14454.1"/>
    <property type="molecule type" value="Genomic_DNA"/>
</dbReference>
<name>T2GE45_MEGG1</name>
<dbReference type="Pfam" id="PF03807">
    <property type="entry name" value="F420_oxidored"/>
    <property type="match status" value="1"/>
</dbReference>
<comment type="function">
    <text evidence="4">Catalyzes the reduction of 1-pyrroline-5-carboxylate (PCA) to L-proline.</text>
</comment>
<accession>T2GE45</accession>
<dbReference type="Proteomes" id="UP000016587">
    <property type="component" value="Chromosome"/>
</dbReference>
<dbReference type="eggNOG" id="COG0345">
    <property type="taxonomic scope" value="Bacteria"/>
</dbReference>
<keyword evidence="4" id="KW-0963">Cytoplasm</keyword>
<dbReference type="PANTHER" id="PTHR11645:SF0">
    <property type="entry name" value="PYRROLINE-5-CARBOXYLATE REDUCTASE 3"/>
    <property type="match status" value="1"/>
</dbReference>
<evidence type="ECO:0000259" key="7">
    <source>
        <dbReference type="Pfam" id="PF03807"/>
    </source>
</evidence>
<dbReference type="SUPFAM" id="SSF48179">
    <property type="entry name" value="6-phosphogluconate dehydrogenase C-terminal domain-like"/>
    <property type="match status" value="1"/>
</dbReference>
<evidence type="ECO:0000256" key="4">
    <source>
        <dbReference type="HAMAP-Rule" id="MF_01925"/>
    </source>
</evidence>
<dbReference type="HOGENOM" id="CLU_042344_0_2_7"/>
<dbReference type="GO" id="GO:0004735">
    <property type="term" value="F:pyrroline-5-carboxylate reductase activity"/>
    <property type="evidence" value="ECO:0007669"/>
    <property type="project" value="UniProtKB-UniRule"/>
</dbReference>
<evidence type="ECO:0000259" key="8">
    <source>
        <dbReference type="Pfam" id="PF14748"/>
    </source>
</evidence>
<dbReference type="InterPro" id="IPR036291">
    <property type="entry name" value="NAD(P)-bd_dom_sf"/>
</dbReference>
<dbReference type="OrthoDB" id="9805754at2"/>
<dbReference type="PANTHER" id="PTHR11645">
    <property type="entry name" value="PYRROLINE-5-CARBOXYLATE REDUCTASE"/>
    <property type="match status" value="1"/>
</dbReference>
<feature type="binding site" evidence="6">
    <location>
        <begin position="8"/>
        <end position="13"/>
    </location>
    <ligand>
        <name>NADP(+)</name>
        <dbReference type="ChEBI" id="CHEBI:58349"/>
    </ligand>
</feature>
<keyword evidence="10" id="KW-1185">Reference proteome</keyword>
<keyword evidence="2 4" id="KW-0521">NADP</keyword>
<dbReference type="STRING" id="1121448.DGI_2723"/>
<dbReference type="RefSeq" id="WP_021761476.1">
    <property type="nucleotide sequence ID" value="NC_022444.1"/>
</dbReference>
<sequence>MEKTLGCLGCGNMGSAILRGLSGTPGLSLRCFDTDKTKLASLCTGCEVESASSVHDLAEGVDYLLVAIKPHQMHRALADLASRLSPSQVILSIAAGVGLDKLKRWCSGACPVVRVMPNTPAMVQAGMFAVCLDDPDLKDSQKEFVTRTFERLGRVFILDESRFDSFTALAGSGPAYVFYLMEAMVEAGVTMGFPRPQATDMVRCLFSGSAKLAQERPEHLSVLREMVTSPGGTTIAATNVLDRKAVRAALVDAVVAAETRSKELGG</sequence>
<dbReference type="EC" id="1.5.1.2" evidence="4 5"/>
<evidence type="ECO:0000313" key="9">
    <source>
        <dbReference type="EMBL" id="AGW14454.1"/>
    </source>
</evidence>
<dbReference type="InterPro" id="IPR000304">
    <property type="entry name" value="Pyrroline-COOH_reductase"/>
</dbReference>
<dbReference type="NCBIfam" id="TIGR00112">
    <property type="entry name" value="proC"/>
    <property type="match status" value="1"/>
</dbReference>
<dbReference type="UniPathway" id="UPA00098">
    <property type="reaction ID" value="UER00361"/>
</dbReference>
<dbReference type="PIRSF" id="PIRSF000193">
    <property type="entry name" value="Pyrrol-5-carb_rd"/>
    <property type="match status" value="1"/>
</dbReference>
<dbReference type="InterPro" id="IPR028939">
    <property type="entry name" value="P5C_Rdtase_cat_N"/>
</dbReference>
<evidence type="ECO:0000256" key="2">
    <source>
        <dbReference type="ARBA" id="ARBA00022857"/>
    </source>
</evidence>
<dbReference type="InterPro" id="IPR008927">
    <property type="entry name" value="6-PGluconate_DH-like_C_sf"/>
</dbReference>
<evidence type="ECO:0000256" key="1">
    <source>
        <dbReference type="ARBA" id="ARBA00005525"/>
    </source>
</evidence>
<feature type="domain" description="Pyrroline-5-carboxylate reductase dimerisation" evidence="8">
    <location>
        <begin position="160"/>
        <end position="264"/>
    </location>
</feature>
<comment type="catalytic activity">
    <reaction evidence="4">
        <text>L-proline + NADP(+) = (S)-1-pyrroline-5-carboxylate + NADPH + 2 H(+)</text>
        <dbReference type="Rhea" id="RHEA:14109"/>
        <dbReference type="ChEBI" id="CHEBI:15378"/>
        <dbReference type="ChEBI" id="CHEBI:17388"/>
        <dbReference type="ChEBI" id="CHEBI:57783"/>
        <dbReference type="ChEBI" id="CHEBI:58349"/>
        <dbReference type="ChEBI" id="CHEBI:60039"/>
        <dbReference type="EC" id="1.5.1.2"/>
    </reaction>
</comment>
<keyword evidence="3 4" id="KW-0560">Oxidoreductase</keyword>
<reference evidence="10" key="2">
    <citation type="submission" date="2013-07" db="EMBL/GenBank/DDBJ databases">
        <authorList>
            <person name="Morais-Silva F.O."/>
            <person name="Rezende A.M."/>
            <person name="Pimentel C."/>
            <person name="Resende D.M."/>
            <person name="Santos C.I."/>
            <person name="Clemente C."/>
            <person name="de Oliveira L.M."/>
            <person name="da Silva S.M."/>
            <person name="Costa D.A."/>
            <person name="Varela-Raposo A."/>
            <person name="Horacio E.C.A."/>
            <person name="Matos M."/>
            <person name="Flores O."/>
            <person name="Ruiz J.C."/>
            <person name="Rodrigues-Pousada C."/>
        </authorList>
    </citation>
    <scope>NUCLEOTIDE SEQUENCE [LARGE SCALE GENOMIC DNA]</scope>
    <source>
        <strain evidence="10">ATCC 19364 / DSM 1382 / NCIMB 9332 / VKM B-1759</strain>
    </source>
</reference>
<keyword evidence="4" id="KW-0641">Proline biosynthesis</keyword>
<feature type="binding site" evidence="6">
    <location>
        <begin position="67"/>
        <end position="70"/>
    </location>
    <ligand>
        <name>NADP(+)</name>
        <dbReference type="ChEBI" id="CHEBI:58349"/>
    </ligand>
</feature>
<dbReference type="GO" id="GO:0005737">
    <property type="term" value="C:cytoplasm"/>
    <property type="evidence" value="ECO:0007669"/>
    <property type="project" value="UniProtKB-SubCell"/>
</dbReference>
<dbReference type="KEGG" id="dgg:DGI_2723"/>
<dbReference type="FunFam" id="1.10.3730.10:FF:000001">
    <property type="entry name" value="Pyrroline-5-carboxylate reductase"/>
    <property type="match status" value="1"/>
</dbReference>
<organism evidence="9 10">
    <name type="scientific">Megalodesulfovibrio gigas (strain ATCC 19364 / DSM 1382 / NCIMB 9332 / VKM B-1759)</name>
    <name type="common">Desulfovibrio gigas</name>
    <dbReference type="NCBI Taxonomy" id="1121448"/>
    <lineage>
        <taxon>Bacteria</taxon>
        <taxon>Pseudomonadati</taxon>
        <taxon>Thermodesulfobacteriota</taxon>
        <taxon>Desulfovibrionia</taxon>
        <taxon>Desulfovibrionales</taxon>
        <taxon>Desulfovibrionaceae</taxon>
        <taxon>Megalodesulfovibrio</taxon>
    </lineage>
</organism>